<name>A0AAV7L178_PLEWA</name>
<dbReference type="InterPro" id="IPR043597">
    <property type="entry name" value="TPH_dom"/>
</dbReference>
<evidence type="ECO:0000313" key="11">
    <source>
        <dbReference type="Proteomes" id="UP001066276"/>
    </source>
</evidence>
<evidence type="ECO:0000256" key="4">
    <source>
        <dbReference type="ARBA" id="ARBA00023069"/>
    </source>
</evidence>
<dbReference type="EMBL" id="JANPWB010000016">
    <property type="protein sequence ID" value="KAJ1081470.1"/>
    <property type="molecule type" value="Genomic_DNA"/>
</dbReference>
<protein>
    <recommendedName>
        <fullName evidence="7">Cilia- and flagella-associated protein 45</fullName>
    </recommendedName>
</protein>
<keyword evidence="2" id="KW-0282">Flagellum</keyword>
<keyword evidence="4" id="KW-0969">Cilium</keyword>
<keyword evidence="11" id="KW-1185">Reference proteome</keyword>
<dbReference type="Pfam" id="PF13868">
    <property type="entry name" value="TPH"/>
    <property type="match status" value="1"/>
</dbReference>
<proteinExistence type="inferred from homology"/>
<evidence type="ECO:0000259" key="9">
    <source>
        <dbReference type="Pfam" id="PF13868"/>
    </source>
</evidence>
<evidence type="ECO:0000256" key="2">
    <source>
        <dbReference type="ARBA" id="ARBA00022846"/>
    </source>
</evidence>
<accession>A0AAV7L178</accession>
<comment type="caution">
    <text evidence="10">The sequence shown here is derived from an EMBL/GenBank/DDBJ whole genome shotgun (WGS) entry which is preliminary data.</text>
</comment>
<evidence type="ECO:0000256" key="5">
    <source>
        <dbReference type="ARBA" id="ARBA00023273"/>
    </source>
</evidence>
<comment type="subcellular location">
    <subcellularLocation>
        <location evidence="1">Cell projection</location>
        <location evidence="1">Cilium</location>
        <location evidence="1">Flagellum</location>
    </subcellularLocation>
</comment>
<keyword evidence="3" id="KW-0175">Coiled coil</keyword>
<organism evidence="10 11">
    <name type="scientific">Pleurodeles waltl</name>
    <name type="common">Iberian ribbed newt</name>
    <dbReference type="NCBI Taxonomy" id="8319"/>
    <lineage>
        <taxon>Eukaryota</taxon>
        <taxon>Metazoa</taxon>
        <taxon>Chordata</taxon>
        <taxon>Craniata</taxon>
        <taxon>Vertebrata</taxon>
        <taxon>Euteleostomi</taxon>
        <taxon>Amphibia</taxon>
        <taxon>Batrachia</taxon>
        <taxon>Caudata</taxon>
        <taxon>Salamandroidea</taxon>
        <taxon>Salamandridae</taxon>
        <taxon>Pleurodelinae</taxon>
        <taxon>Pleurodeles</taxon>
    </lineage>
</organism>
<evidence type="ECO:0000256" key="1">
    <source>
        <dbReference type="ARBA" id="ARBA00004230"/>
    </source>
</evidence>
<evidence type="ECO:0000256" key="7">
    <source>
        <dbReference type="ARBA" id="ARBA00034142"/>
    </source>
</evidence>
<dbReference type="Proteomes" id="UP001066276">
    <property type="component" value="Chromosome 12"/>
</dbReference>
<dbReference type="PANTHER" id="PTHR15504">
    <property type="entry name" value="NASOPHARYNGEAL EPITHELIUM SPECIFIC PROTEIN 1"/>
    <property type="match status" value="1"/>
</dbReference>
<evidence type="ECO:0000313" key="10">
    <source>
        <dbReference type="EMBL" id="KAJ1081470.1"/>
    </source>
</evidence>
<dbReference type="AlphaFoldDB" id="A0AAV7L178"/>
<dbReference type="InterPro" id="IPR033253">
    <property type="entry name" value="CFAP45"/>
</dbReference>
<keyword evidence="5" id="KW-0966">Cell projection</keyword>
<dbReference type="PANTHER" id="PTHR15504:SF0">
    <property type="entry name" value="CILIA- AND FLAGELLA-ASSOCIATED PROTEIN 45"/>
    <property type="match status" value="1"/>
</dbReference>
<feature type="region of interest" description="Disordered" evidence="8">
    <location>
        <begin position="443"/>
        <end position="467"/>
    </location>
</feature>
<gene>
    <name evidence="10" type="ORF">NDU88_001652</name>
</gene>
<reference evidence="10" key="1">
    <citation type="journal article" date="2022" name="bioRxiv">
        <title>Sequencing and chromosome-scale assembly of the giantPleurodeles waltlgenome.</title>
        <authorList>
            <person name="Brown T."/>
            <person name="Elewa A."/>
            <person name="Iarovenko S."/>
            <person name="Subramanian E."/>
            <person name="Araus A.J."/>
            <person name="Petzold A."/>
            <person name="Susuki M."/>
            <person name="Suzuki K.-i.T."/>
            <person name="Hayashi T."/>
            <person name="Toyoda A."/>
            <person name="Oliveira C."/>
            <person name="Osipova E."/>
            <person name="Leigh N.D."/>
            <person name="Simon A."/>
            <person name="Yun M.H."/>
        </authorList>
    </citation>
    <scope>NUCLEOTIDE SEQUENCE</scope>
    <source>
        <strain evidence="10">20211129_DDA</strain>
        <tissue evidence="10">Liver</tissue>
    </source>
</reference>
<evidence type="ECO:0000256" key="3">
    <source>
        <dbReference type="ARBA" id="ARBA00023054"/>
    </source>
</evidence>
<comment type="similarity">
    <text evidence="6">Belongs to the CFAP45 family.</text>
</comment>
<evidence type="ECO:0000256" key="6">
    <source>
        <dbReference type="ARBA" id="ARBA00034116"/>
    </source>
</evidence>
<sequence>MHEGTRIFFPALIVQRYTSSLAVFHFRCFYGACCLVTVETRQQTVCSCERVSYQCALHEGKRAVTQESKPDPAMPESLICSSSSATSSSNRSKAWKYRTKALNSQVDESLFGGKQSKDECPVTINNQDRSSRKAVSAPTRIYKPEKIRLITSDLIRDLIVPSEDPSGTSLIMTPQEFDRIKAASRVLTKEEREAVQQAKRAKKECIMDGVNERKNAMKEKEMLRKKNEKLNELEEEAQRRAQYLLERANNMRMEQEDEIKKLNEMTLNAKCHAIRDAQILEKSLIEKEMDEEEKRLDQMMEVERQKAIKLQEEIEEKRREELIRGKMHVINQMGENEELRILQEEQREQEAQQMLQYLEELQMNDFKDMEQKRLEQLEIQAEIKRINAENIKRKEERLEQERLADLRVLEYNKQKMAREAEYEAEQARIRKEKEKEVARLRALQEKSQDHRAEQDALRAKRNQEAAERAWRQKEKEEALKKAQNESMMKLTRQEQVAQREHYAAMQAHRDRQEFERVLRIQQDMIEKERKEIEEKSSALMKHAKELRKQVRESEQKQAMDRIAFFEEGKRLDEEARQRRARLDELKMKKLNELRLAGLPEKYCAMVARKAEVPAAVIH</sequence>
<evidence type="ECO:0000256" key="8">
    <source>
        <dbReference type="SAM" id="MobiDB-lite"/>
    </source>
</evidence>
<dbReference type="GO" id="GO:0031514">
    <property type="term" value="C:motile cilium"/>
    <property type="evidence" value="ECO:0007669"/>
    <property type="project" value="UniProtKB-SubCell"/>
</dbReference>
<feature type="domain" description="Trichohyalin-plectin-homology" evidence="9">
    <location>
        <begin position="253"/>
        <end position="600"/>
    </location>
</feature>